<name>A0A1U8JKH1_GOSHI</name>
<dbReference type="STRING" id="3635.A0A1U8JKH1"/>
<accession>A0A1U8JKH1</accession>
<dbReference type="Proteomes" id="UP000818029">
    <property type="component" value="Chromosome D02"/>
</dbReference>
<dbReference type="InterPro" id="IPR056924">
    <property type="entry name" value="SH3_Tf2-1"/>
</dbReference>
<dbReference type="KEGG" id="ghi:107908020"/>
<dbReference type="InterPro" id="IPR016197">
    <property type="entry name" value="Chromo-like_dom_sf"/>
</dbReference>
<proteinExistence type="predicted"/>
<keyword evidence="2" id="KW-1185">Reference proteome</keyword>
<evidence type="ECO:0000313" key="3">
    <source>
        <dbReference type="RefSeq" id="XP_016690790.1"/>
    </source>
</evidence>
<dbReference type="GeneID" id="107908020"/>
<gene>
    <name evidence="3" type="primary">LOC107908020</name>
</gene>
<evidence type="ECO:0000259" key="1">
    <source>
        <dbReference type="Pfam" id="PF24626"/>
    </source>
</evidence>
<dbReference type="RefSeq" id="XP_016690790.1">
    <property type="nucleotide sequence ID" value="XM_016835301.1"/>
</dbReference>
<reference evidence="2" key="1">
    <citation type="journal article" date="2020" name="Nat. Genet.">
        <title>Genomic diversifications of five Gossypium allopolyploid species and their impact on cotton improvement.</title>
        <authorList>
            <person name="Chen Z.J."/>
            <person name="Sreedasyam A."/>
            <person name="Ando A."/>
            <person name="Song Q."/>
            <person name="De Santiago L.M."/>
            <person name="Hulse-Kemp A.M."/>
            <person name="Ding M."/>
            <person name="Ye W."/>
            <person name="Kirkbride R.C."/>
            <person name="Jenkins J."/>
            <person name="Plott C."/>
            <person name="Lovell J."/>
            <person name="Lin Y.M."/>
            <person name="Vaughn R."/>
            <person name="Liu B."/>
            <person name="Simpson S."/>
            <person name="Scheffler B.E."/>
            <person name="Wen L."/>
            <person name="Saski C.A."/>
            <person name="Grover C.E."/>
            <person name="Hu G."/>
            <person name="Conover J.L."/>
            <person name="Carlson J.W."/>
            <person name="Shu S."/>
            <person name="Boston L.B."/>
            <person name="Williams M."/>
            <person name="Peterson D.G."/>
            <person name="McGee K."/>
            <person name="Jones D.C."/>
            <person name="Wendel J.F."/>
            <person name="Stelly D.M."/>
            <person name="Grimwood J."/>
            <person name="Schmutz J."/>
        </authorList>
    </citation>
    <scope>NUCLEOTIDE SEQUENCE [LARGE SCALE GENOMIC DNA]</scope>
    <source>
        <strain evidence="2">cv. TM-1</strain>
    </source>
</reference>
<dbReference type="PANTHER" id="PTHR46148">
    <property type="entry name" value="CHROMO DOMAIN-CONTAINING PROTEIN"/>
    <property type="match status" value="1"/>
</dbReference>
<feature type="domain" description="Tf2-1-like SH3-like" evidence="1">
    <location>
        <begin position="44"/>
        <end position="92"/>
    </location>
</feature>
<sequence length="158" mass="18497">MAPYEALYGCMCRTPLCWTELGECRVLGPKLIFKIEDNVKVIRDRLKGKLSPRFIRSFQIVKRVGLITYQLEIPPELDYIHDVFLVSMLRRYQSNPSYIVSVEEIEVRLDLTFEKEPIQILDRDVKVLMRKSISLVKVLWQNHGTEEATWEPEGSILL</sequence>
<dbReference type="SUPFAM" id="SSF54160">
    <property type="entry name" value="Chromo domain-like"/>
    <property type="match status" value="1"/>
</dbReference>
<reference evidence="3" key="2">
    <citation type="submission" date="2025-08" db="UniProtKB">
        <authorList>
            <consortium name="RefSeq"/>
        </authorList>
    </citation>
    <scope>IDENTIFICATION</scope>
</reference>
<protein>
    <recommendedName>
        <fullName evidence="1">Tf2-1-like SH3-like domain-containing protein</fullName>
    </recommendedName>
</protein>
<evidence type="ECO:0000313" key="2">
    <source>
        <dbReference type="Proteomes" id="UP000818029"/>
    </source>
</evidence>
<organism evidence="2 3">
    <name type="scientific">Gossypium hirsutum</name>
    <name type="common">Upland cotton</name>
    <name type="synonym">Gossypium mexicanum</name>
    <dbReference type="NCBI Taxonomy" id="3635"/>
    <lineage>
        <taxon>Eukaryota</taxon>
        <taxon>Viridiplantae</taxon>
        <taxon>Streptophyta</taxon>
        <taxon>Embryophyta</taxon>
        <taxon>Tracheophyta</taxon>
        <taxon>Spermatophyta</taxon>
        <taxon>Magnoliopsida</taxon>
        <taxon>eudicotyledons</taxon>
        <taxon>Gunneridae</taxon>
        <taxon>Pentapetalae</taxon>
        <taxon>rosids</taxon>
        <taxon>malvids</taxon>
        <taxon>Malvales</taxon>
        <taxon>Malvaceae</taxon>
        <taxon>Malvoideae</taxon>
        <taxon>Gossypium</taxon>
    </lineage>
</organism>
<dbReference type="Pfam" id="PF24626">
    <property type="entry name" value="SH3_Tf2-1"/>
    <property type="match status" value="1"/>
</dbReference>
<dbReference type="AlphaFoldDB" id="A0A1U8JKH1"/>
<dbReference type="PaxDb" id="3635-A0A1U8JKH1"/>
<dbReference type="PANTHER" id="PTHR46148:SF44">
    <property type="entry name" value="GAG-POL POLYPROTEIN"/>
    <property type="match status" value="1"/>
</dbReference>